<accession>A0ABV6RT57</accession>
<dbReference type="EMBL" id="JBHLTG010000005">
    <property type="protein sequence ID" value="MFC0680166.1"/>
    <property type="molecule type" value="Genomic_DNA"/>
</dbReference>
<dbReference type="InterPro" id="IPR036390">
    <property type="entry name" value="WH_DNA-bd_sf"/>
</dbReference>
<comment type="caution">
    <text evidence="5">The sequence shown here is derived from an EMBL/GenBank/DDBJ whole genome shotgun (WGS) entry which is preliminary data.</text>
</comment>
<dbReference type="SMART" id="SM00895">
    <property type="entry name" value="FCD"/>
    <property type="match status" value="1"/>
</dbReference>
<dbReference type="CDD" id="cd07377">
    <property type="entry name" value="WHTH_GntR"/>
    <property type="match status" value="1"/>
</dbReference>
<dbReference type="SMART" id="SM00345">
    <property type="entry name" value="HTH_GNTR"/>
    <property type="match status" value="1"/>
</dbReference>
<keyword evidence="6" id="KW-1185">Reference proteome</keyword>
<dbReference type="RefSeq" id="WP_386671667.1">
    <property type="nucleotide sequence ID" value="NZ_JBHLTG010000005.1"/>
</dbReference>
<keyword evidence="3" id="KW-0804">Transcription</keyword>
<dbReference type="InterPro" id="IPR036388">
    <property type="entry name" value="WH-like_DNA-bd_sf"/>
</dbReference>
<dbReference type="Pfam" id="PF00392">
    <property type="entry name" value="GntR"/>
    <property type="match status" value="1"/>
</dbReference>
<evidence type="ECO:0000256" key="2">
    <source>
        <dbReference type="ARBA" id="ARBA00023125"/>
    </source>
</evidence>
<feature type="domain" description="HTH gntR-type" evidence="4">
    <location>
        <begin position="22"/>
        <end position="90"/>
    </location>
</feature>
<evidence type="ECO:0000259" key="4">
    <source>
        <dbReference type="PROSITE" id="PS50949"/>
    </source>
</evidence>
<dbReference type="InterPro" id="IPR008920">
    <property type="entry name" value="TF_FadR/GntR_C"/>
</dbReference>
<dbReference type="SUPFAM" id="SSF46785">
    <property type="entry name" value="Winged helix' DNA-binding domain"/>
    <property type="match status" value="1"/>
</dbReference>
<keyword evidence="1" id="KW-0805">Transcription regulation</keyword>
<organism evidence="5 6">
    <name type="scientific">Lysobacter korlensis</name>
    <dbReference type="NCBI Taxonomy" id="553636"/>
    <lineage>
        <taxon>Bacteria</taxon>
        <taxon>Pseudomonadati</taxon>
        <taxon>Pseudomonadota</taxon>
        <taxon>Gammaproteobacteria</taxon>
        <taxon>Lysobacterales</taxon>
        <taxon>Lysobacteraceae</taxon>
        <taxon>Lysobacter</taxon>
    </lineage>
</organism>
<dbReference type="InterPro" id="IPR011711">
    <property type="entry name" value="GntR_C"/>
</dbReference>
<sequence length="252" mass="26947">MTQASAGARSFLGASDARTPAARLGVAVVHDLVSAIVTGEVAPGDSLPPEGTLSAHFGVSRTVVRESVKRIEEKGLVTVIQGRGTQVQPAESWNMLDPVVLTALVENDDSLGVLDELAVVRSALEGSMSADAAERRSEDELRRLSAALDHMAETIADGEAYGQADVDFHFLVMAMSGNRLAENITKVLFQRARESNRFVGAADEAAFHATLDEHQRVLDAIAAGDAPAAEAAMRQHIMDAWQRRRLPNAKRG</sequence>
<evidence type="ECO:0000256" key="1">
    <source>
        <dbReference type="ARBA" id="ARBA00023015"/>
    </source>
</evidence>
<reference evidence="5 6" key="1">
    <citation type="submission" date="2024-09" db="EMBL/GenBank/DDBJ databases">
        <authorList>
            <person name="Sun Q."/>
            <person name="Mori K."/>
        </authorList>
    </citation>
    <scope>NUCLEOTIDE SEQUENCE [LARGE SCALE GENOMIC DNA]</scope>
    <source>
        <strain evidence="5 6">KCTC 23076</strain>
    </source>
</reference>
<dbReference type="Pfam" id="PF07729">
    <property type="entry name" value="FCD"/>
    <property type="match status" value="1"/>
</dbReference>
<dbReference type="Gene3D" id="1.20.120.530">
    <property type="entry name" value="GntR ligand-binding domain-like"/>
    <property type="match status" value="1"/>
</dbReference>
<dbReference type="Gene3D" id="1.10.10.10">
    <property type="entry name" value="Winged helix-like DNA-binding domain superfamily/Winged helix DNA-binding domain"/>
    <property type="match status" value="1"/>
</dbReference>
<evidence type="ECO:0000256" key="3">
    <source>
        <dbReference type="ARBA" id="ARBA00023163"/>
    </source>
</evidence>
<protein>
    <submittedName>
        <fullName evidence="5">FadR/GntR family transcriptional regulator</fullName>
    </submittedName>
</protein>
<dbReference type="SUPFAM" id="SSF48008">
    <property type="entry name" value="GntR ligand-binding domain-like"/>
    <property type="match status" value="1"/>
</dbReference>
<dbReference type="PROSITE" id="PS50949">
    <property type="entry name" value="HTH_GNTR"/>
    <property type="match status" value="1"/>
</dbReference>
<dbReference type="PANTHER" id="PTHR43537:SF44">
    <property type="entry name" value="GNTR FAMILY REGULATORY PROTEIN"/>
    <property type="match status" value="1"/>
</dbReference>
<evidence type="ECO:0000313" key="6">
    <source>
        <dbReference type="Proteomes" id="UP001589896"/>
    </source>
</evidence>
<evidence type="ECO:0000313" key="5">
    <source>
        <dbReference type="EMBL" id="MFC0680166.1"/>
    </source>
</evidence>
<dbReference type="InterPro" id="IPR000524">
    <property type="entry name" value="Tscrpt_reg_HTH_GntR"/>
</dbReference>
<gene>
    <name evidence="5" type="ORF">ACFFGH_20215</name>
</gene>
<dbReference type="Proteomes" id="UP001589896">
    <property type="component" value="Unassembled WGS sequence"/>
</dbReference>
<dbReference type="PANTHER" id="PTHR43537">
    <property type="entry name" value="TRANSCRIPTIONAL REGULATOR, GNTR FAMILY"/>
    <property type="match status" value="1"/>
</dbReference>
<keyword evidence="2" id="KW-0238">DNA-binding</keyword>
<dbReference type="PRINTS" id="PR00035">
    <property type="entry name" value="HTHGNTR"/>
</dbReference>
<proteinExistence type="predicted"/>
<name>A0ABV6RT57_9GAMM</name>